<sequence length="404" mass="45624">MNAMTSNAPFQPTQPHERIHLMDALRGFALFGILVVNIWSFSRVEWLPAEQQTQHWLTDSLKILIETKFVTIFSMLFGAGFYLQQQRALAKGVNFPAYYTKRMLILFGIGCLHAYLFWFGDIVRNYALLGVALLTVRHLSAKATLRLALLFIGFLTPVTYILRDAIGIHTNPDQVDGMPLATYVFNAFTTGSYPQILRANWIIDPWHNFMQDMPIALVLMFGRMLLGVWLAKIGFFRNPATYQRLIRRWLWWGGTVGVSSSVAFWAIGTGRLAMDELYMIPVIFLVAGGLVLHSLFYVGLFIKSYSGFLGALWQWSLVPVGRMGLTNYFSQTVLAFAFFYGTGVIGRLAPTTMLGCALGLFIVQVLLSRWWLSSHKSGPVEWAWRGLSYWVVGAKSAKAEPTES</sequence>
<feature type="transmembrane region" description="Helical" evidence="1">
    <location>
        <begin position="104"/>
        <end position="123"/>
    </location>
</feature>
<gene>
    <name evidence="3" type="ORF">ACFSUS_01440</name>
</gene>
<feature type="transmembrane region" description="Helical" evidence="1">
    <location>
        <begin position="183"/>
        <end position="203"/>
    </location>
</feature>
<keyword evidence="4" id="KW-1185">Reference proteome</keyword>
<comment type="caution">
    <text evidence="3">The sequence shown here is derived from an EMBL/GenBank/DDBJ whole genome shotgun (WGS) entry which is preliminary data.</text>
</comment>
<feature type="transmembrane region" description="Helical" evidence="1">
    <location>
        <begin position="21"/>
        <end position="41"/>
    </location>
</feature>
<dbReference type="InterPro" id="IPR007349">
    <property type="entry name" value="DUF418"/>
</dbReference>
<dbReference type="PANTHER" id="PTHR30590">
    <property type="entry name" value="INNER MEMBRANE PROTEIN"/>
    <property type="match status" value="1"/>
</dbReference>
<evidence type="ECO:0000313" key="3">
    <source>
        <dbReference type="EMBL" id="MFD2569276.1"/>
    </source>
</evidence>
<feature type="transmembrane region" description="Helical" evidence="1">
    <location>
        <begin position="348"/>
        <end position="367"/>
    </location>
</feature>
<evidence type="ECO:0000259" key="2">
    <source>
        <dbReference type="Pfam" id="PF04235"/>
    </source>
</evidence>
<proteinExistence type="predicted"/>
<keyword evidence="1" id="KW-0472">Membrane</keyword>
<reference evidence="4" key="1">
    <citation type="journal article" date="2019" name="Int. J. Syst. Evol. Microbiol.">
        <title>The Global Catalogue of Microorganisms (GCM) 10K type strain sequencing project: providing services to taxonomists for standard genome sequencing and annotation.</title>
        <authorList>
            <consortium name="The Broad Institute Genomics Platform"/>
            <consortium name="The Broad Institute Genome Sequencing Center for Infectious Disease"/>
            <person name="Wu L."/>
            <person name="Ma J."/>
        </authorList>
    </citation>
    <scope>NUCLEOTIDE SEQUENCE [LARGE SCALE GENOMIC DNA]</scope>
    <source>
        <strain evidence="4">KCTC 42805</strain>
    </source>
</reference>
<accession>A0ABW5LZ15</accession>
<dbReference type="RefSeq" id="WP_381518051.1">
    <property type="nucleotide sequence ID" value="NZ_JBHULN010000001.1"/>
</dbReference>
<evidence type="ECO:0000256" key="1">
    <source>
        <dbReference type="SAM" id="Phobius"/>
    </source>
</evidence>
<evidence type="ECO:0000313" key="4">
    <source>
        <dbReference type="Proteomes" id="UP001597469"/>
    </source>
</evidence>
<dbReference type="Proteomes" id="UP001597469">
    <property type="component" value="Unassembled WGS sequence"/>
</dbReference>
<feature type="transmembrane region" description="Helical" evidence="1">
    <location>
        <begin position="249"/>
        <end position="267"/>
    </location>
</feature>
<dbReference type="PANTHER" id="PTHR30590:SF2">
    <property type="entry name" value="INNER MEMBRANE PROTEIN"/>
    <property type="match status" value="1"/>
</dbReference>
<feature type="transmembrane region" description="Helical" evidence="1">
    <location>
        <begin position="215"/>
        <end position="237"/>
    </location>
</feature>
<keyword evidence="1" id="KW-1133">Transmembrane helix</keyword>
<feature type="transmembrane region" description="Helical" evidence="1">
    <location>
        <begin position="61"/>
        <end position="83"/>
    </location>
</feature>
<feature type="transmembrane region" description="Helical" evidence="1">
    <location>
        <begin position="143"/>
        <end position="162"/>
    </location>
</feature>
<feature type="domain" description="DUF418" evidence="2">
    <location>
        <begin position="230"/>
        <end position="390"/>
    </location>
</feature>
<organism evidence="3 4">
    <name type="scientific">Spirosoma soli</name>
    <dbReference type="NCBI Taxonomy" id="1770529"/>
    <lineage>
        <taxon>Bacteria</taxon>
        <taxon>Pseudomonadati</taxon>
        <taxon>Bacteroidota</taxon>
        <taxon>Cytophagia</taxon>
        <taxon>Cytophagales</taxon>
        <taxon>Cytophagaceae</taxon>
        <taxon>Spirosoma</taxon>
    </lineage>
</organism>
<dbReference type="EMBL" id="JBHULN010000001">
    <property type="protein sequence ID" value="MFD2569276.1"/>
    <property type="molecule type" value="Genomic_DNA"/>
</dbReference>
<dbReference type="Pfam" id="PF04235">
    <property type="entry name" value="DUF418"/>
    <property type="match status" value="1"/>
</dbReference>
<feature type="transmembrane region" description="Helical" evidence="1">
    <location>
        <begin position="279"/>
        <end position="302"/>
    </location>
</feature>
<name>A0ABW5LZ15_9BACT</name>
<protein>
    <submittedName>
        <fullName evidence="3">DUF418 domain-containing protein</fullName>
    </submittedName>
</protein>
<keyword evidence="1" id="KW-0812">Transmembrane</keyword>
<dbReference type="InterPro" id="IPR052529">
    <property type="entry name" value="Bact_Transport_Assoc"/>
</dbReference>